<reference evidence="1 2" key="1">
    <citation type="submission" date="2015-07" db="EMBL/GenBank/DDBJ databases">
        <title>Whole genome sequence of Herpetosiphon geysericola DSM 7119.</title>
        <authorList>
            <person name="Hemp J."/>
            <person name="Ward L.M."/>
            <person name="Pace L.A."/>
            <person name="Fischer W.W."/>
        </authorList>
    </citation>
    <scope>NUCLEOTIDE SEQUENCE [LARGE SCALE GENOMIC DNA]</scope>
    <source>
        <strain evidence="1 2">DSM 7119</strain>
    </source>
</reference>
<organism evidence="1 2">
    <name type="scientific">Herpetosiphon geysericola</name>
    <dbReference type="NCBI Taxonomy" id="70996"/>
    <lineage>
        <taxon>Bacteria</taxon>
        <taxon>Bacillati</taxon>
        <taxon>Chloroflexota</taxon>
        <taxon>Chloroflexia</taxon>
        <taxon>Herpetosiphonales</taxon>
        <taxon>Herpetosiphonaceae</taxon>
        <taxon>Herpetosiphon</taxon>
    </lineage>
</organism>
<comment type="caution">
    <text evidence="1">The sequence shown here is derived from an EMBL/GenBank/DDBJ whole genome shotgun (WGS) entry which is preliminary data.</text>
</comment>
<accession>A0A0P6XIL7</accession>
<dbReference type="Proteomes" id="UP000050277">
    <property type="component" value="Unassembled WGS sequence"/>
</dbReference>
<evidence type="ECO:0000313" key="2">
    <source>
        <dbReference type="Proteomes" id="UP000050277"/>
    </source>
</evidence>
<keyword evidence="2" id="KW-1185">Reference proteome</keyword>
<name>A0A0P6XIL7_9CHLR</name>
<proteinExistence type="predicted"/>
<dbReference type="AlphaFoldDB" id="A0A0P6XIL7"/>
<gene>
    <name evidence="1" type="ORF">SE18_19675</name>
</gene>
<dbReference type="EMBL" id="LGKP01000030">
    <property type="protein sequence ID" value="KPL83059.1"/>
    <property type="molecule type" value="Genomic_DNA"/>
</dbReference>
<evidence type="ECO:0000313" key="1">
    <source>
        <dbReference type="EMBL" id="KPL83059.1"/>
    </source>
</evidence>
<sequence>MSSKQNQIYVFAPPFPMTFGNRLSALLAVIRGYRVLDSGWMIQMSTQALMSAILIIEQKMHIECCYLLHEAPDDPLVHTYYQQWGLMHTLIQGHPWTQEDRNALAHDYDSERQEFFATIDWCASQPPEKIWDTELDWATLYNLLAMRDLLTYLGPQRFATPEQWASEAVMLNVAMLLAIPPAFRAYLPSWATPQGRYHSIITPPFWWHFREGYTSDEWSSPLVN</sequence>
<protein>
    <submittedName>
        <fullName evidence="1">Uncharacterized protein</fullName>
    </submittedName>
</protein>